<dbReference type="SMART" id="SM00317">
    <property type="entry name" value="SET"/>
    <property type="match status" value="1"/>
</dbReference>
<dbReference type="CDD" id="cd20071">
    <property type="entry name" value="SET_SMYD"/>
    <property type="match status" value="1"/>
</dbReference>
<evidence type="ECO:0000259" key="2">
    <source>
        <dbReference type="PROSITE" id="PS50280"/>
    </source>
</evidence>
<accession>A0A507E3H0</accession>
<dbReference type="Gene3D" id="2.170.270.10">
    <property type="entry name" value="SET domain"/>
    <property type="match status" value="1"/>
</dbReference>
<evidence type="ECO:0000313" key="4">
    <source>
        <dbReference type="Proteomes" id="UP000318582"/>
    </source>
</evidence>
<evidence type="ECO:0000313" key="3">
    <source>
        <dbReference type="EMBL" id="TPX57640.1"/>
    </source>
</evidence>
<feature type="compositionally biased region" description="Low complexity" evidence="1">
    <location>
        <begin position="476"/>
        <end position="491"/>
    </location>
</feature>
<feature type="compositionally biased region" description="Polar residues" evidence="1">
    <location>
        <begin position="443"/>
        <end position="453"/>
    </location>
</feature>
<feature type="region of interest" description="Disordered" evidence="1">
    <location>
        <begin position="168"/>
        <end position="261"/>
    </location>
</feature>
<dbReference type="InterPro" id="IPR050869">
    <property type="entry name" value="H3K4_H4K5_MeTrfase"/>
</dbReference>
<reference evidence="3 4" key="1">
    <citation type="journal article" date="2019" name="Sci. Rep.">
        <title>Comparative genomics of chytrid fungi reveal insights into the obligate biotrophic and pathogenic lifestyle of Synchytrium endobioticum.</title>
        <authorList>
            <person name="van de Vossenberg B.T.L.H."/>
            <person name="Warris S."/>
            <person name="Nguyen H.D.T."/>
            <person name="van Gent-Pelzer M.P.E."/>
            <person name="Joly D.L."/>
            <person name="van de Geest H.C."/>
            <person name="Bonants P.J.M."/>
            <person name="Smith D.S."/>
            <person name="Levesque C.A."/>
            <person name="van der Lee T.A.J."/>
        </authorList>
    </citation>
    <scope>NUCLEOTIDE SEQUENCE [LARGE SCALE GENOMIC DNA]</scope>
    <source>
        <strain evidence="3 4">CBS 809.83</strain>
    </source>
</reference>
<dbReference type="AlphaFoldDB" id="A0A507E3H0"/>
<dbReference type="PROSITE" id="PS50280">
    <property type="entry name" value="SET"/>
    <property type="match status" value="1"/>
</dbReference>
<dbReference type="Pfam" id="PF00856">
    <property type="entry name" value="SET"/>
    <property type="match status" value="1"/>
</dbReference>
<proteinExistence type="predicted"/>
<feature type="compositionally biased region" description="Polar residues" evidence="1">
    <location>
        <begin position="9"/>
        <end position="28"/>
    </location>
</feature>
<dbReference type="InterPro" id="IPR046341">
    <property type="entry name" value="SET_dom_sf"/>
</dbReference>
<sequence length="603" mass="65686">MPPPVIPSPLSQNKKPTPPTDSVNPTNDDANKAALYALGLTSPALRLNETVHDGRYLLAKTNLPPNTLLLSLPAPYAHALFDSHKKRVCAVCLAFNDQGPFHLHCRNCDQLYLCSPNCLATLLAQGHHVVCAQLRKLATFKAPQHEKSVLKLILMILFKRHVERGRHLHTSLRPTEQPATSITDPWHPMHCTTAAPSSPLPATDIVAPKPTRPIPGQTSFHTSSLPMAPASPTPANNPAHSYTPPPPCSTPPPSHPAPPSRTYKDIEHLQSHYLDWPQDDRVDWRKTKNFIARLLDECHLLEDGDRDKLTGDADVFLLALVSRIESNGFGLWSPRKENCMGRAVFPEASYFNHSCNPNSICEQTGPQMTIRTTRAVPRDAPLTISYIDSNAPLHARRSHLAQDYFFHCKCERCEAEEYAAANGSPATANAQRIKVTYERSFTQGANAGPQSPNGDPRQKQPRNARGNKAGARLNRSASGPAPSAATTTPPARTEPDMSRPFVPPQTSQARPSPVPVIPHIPIPLPPPPPPPSAQQQTSAPLSGGKQPLLRRMPLGSPDVAEIRRRAQSSPRPARTNSGNSGSGTARKNSANNRRTPPQPNAAS</sequence>
<feature type="compositionally biased region" description="Pro residues" evidence="1">
    <location>
        <begin position="243"/>
        <end position="259"/>
    </location>
</feature>
<feature type="compositionally biased region" description="Polar residues" evidence="1">
    <location>
        <begin position="172"/>
        <end position="183"/>
    </location>
</feature>
<dbReference type="STRING" id="109895.A0A507E3H0"/>
<evidence type="ECO:0000256" key="1">
    <source>
        <dbReference type="SAM" id="MobiDB-lite"/>
    </source>
</evidence>
<dbReference type="SUPFAM" id="SSF82199">
    <property type="entry name" value="SET domain"/>
    <property type="match status" value="1"/>
</dbReference>
<gene>
    <name evidence="3" type="ORF">PhCBS80983_g03690</name>
</gene>
<protein>
    <recommendedName>
        <fullName evidence="2">SET domain-containing protein</fullName>
    </recommendedName>
</protein>
<feature type="compositionally biased region" description="Polar residues" evidence="1">
    <location>
        <begin position="216"/>
        <end position="225"/>
    </location>
</feature>
<dbReference type="EMBL" id="QEAQ01000049">
    <property type="protein sequence ID" value="TPX57640.1"/>
    <property type="molecule type" value="Genomic_DNA"/>
</dbReference>
<feature type="compositionally biased region" description="Low complexity" evidence="1">
    <location>
        <begin position="226"/>
        <end position="239"/>
    </location>
</feature>
<dbReference type="PANTHER" id="PTHR12197">
    <property type="entry name" value="HISTONE-LYSINE N-METHYLTRANSFERASE SMYD"/>
    <property type="match status" value="1"/>
</dbReference>
<feature type="compositionally biased region" description="Polar residues" evidence="1">
    <location>
        <begin position="575"/>
        <end position="595"/>
    </location>
</feature>
<feature type="domain" description="SET" evidence="2">
    <location>
        <begin position="43"/>
        <end position="387"/>
    </location>
</feature>
<dbReference type="PANTHER" id="PTHR12197:SF294">
    <property type="entry name" value="POTENTIAL PROTEIN LYSINE METHYLTRANSFERASE SET6"/>
    <property type="match status" value="1"/>
</dbReference>
<name>A0A507E3H0_9FUNG</name>
<keyword evidence="4" id="KW-1185">Reference proteome</keyword>
<dbReference type="InterPro" id="IPR001214">
    <property type="entry name" value="SET_dom"/>
</dbReference>
<organism evidence="3 4">
    <name type="scientific">Powellomyces hirtus</name>
    <dbReference type="NCBI Taxonomy" id="109895"/>
    <lineage>
        <taxon>Eukaryota</taxon>
        <taxon>Fungi</taxon>
        <taxon>Fungi incertae sedis</taxon>
        <taxon>Chytridiomycota</taxon>
        <taxon>Chytridiomycota incertae sedis</taxon>
        <taxon>Chytridiomycetes</taxon>
        <taxon>Spizellomycetales</taxon>
        <taxon>Powellomycetaceae</taxon>
        <taxon>Powellomyces</taxon>
    </lineage>
</organism>
<dbReference type="Proteomes" id="UP000318582">
    <property type="component" value="Unassembled WGS sequence"/>
</dbReference>
<feature type="compositionally biased region" description="Pro residues" evidence="1">
    <location>
        <begin position="512"/>
        <end position="532"/>
    </location>
</feature>
<feature type="region of interest" description="Disordered" evidence="1">
    <location>
        <begin position="443"/>
        <end position="603"/>
    </location>
</feature>
<comment type="caution">
    <text evidence="3">The sequence shown here is derived from an EMBL/GenBank/DDBJ whole genome shotgun (WGS) entry which is preliminary data.</text>
</comment>
<feature type="region of interest" description="Disordered" evidence="1">
    <location>
        <begin position="1"/>
        <end position="28"/>
    </location>
</feature>
<dbReference type="GO" id="GO:0005634">
    <property type="term" value="C:nucleus"/>
    <property type="evidence" value="ECO:0007669"/>
    <property type="project" value="TreeGrafter"/>
</dbReference>